<dbReference type="AlphaFoldDB" id="A0A0A5GEP7"/>
<evidence type="ECO:0008006" key="3">
    <source>
        <dbReference type="Google" id="ProtNLM"/>
    </source>
</evidence>
<protein>
    <recommendedName>
        <fullName evidence="3">DUF2268 domain-containing protein</fullName>
    </recommendedName>
</protein>
<name>A0A0A5GEP7_9BACI</name>
<dbReference type="RefSeq" id="WP_027446145.1">
    <property type="nucleotide sequence ID" value="NZ_AULJ01000031.1"/>
</dbReference>
<keyword evidence="2" id="KW-1185">Reference proteome</keyword>
<dbReference type="OrthoDB" id="9988314at2"/>
<accession>A0A0A5GEP7</accession>
<organism evidence="1 2">
    <name type="scientific">Pontibacillus marinus BH030004 = DSM 16465</name>
    <dbReference type="NCBI Taxonomy" id="1385511"/>
    <lineage>
        <taxon>Bacteria</taxon>
        <taxon>Bacillati</taxon>
        <taxon>Bacillota</taxon>
        <taxon>Bacilli</taxon>
        <taxon>Bacillales</taxon>
        <taxon>Bacillaceae</taxon>
        <taxon>Pontibacillus</taxon>
    </lineage>
</organism>
<dbReference type="Proteomes" id="UP000030403">
    <property type="component" value="Unassembled WGS sequence"/>
</dbReference>
<dbReference type="STRING" id="1385511.GCA_000425225_02440"/>
<proteinExistence type="predicted"/>
<evidence type="ECO:0000313" key="2">
    <source>
        <dbReference type="Proteomes" id="UP000030403"/>
    </source>
</evidence>
<comment type="caution">
    <text evidence="1">The sequence shown here is derived from an EMBL/GenBank/DDBJ whole genome shotgun (WGS) entry which is preliminary data.</text>
</comment>
<gene>
    <name evidence="1" type="ORF">N783_04745</name>
</gene>
<evidence type="ECO:0000313" key="1">
    <source>
        <dbReference type="EMBL" id="KGX89693.1"/>
    </source>
</evidence>
<sequence>MLKLKVTIDSTWVDLLVNQGKEHYVEKWNEYVEAKGLHKSFYQALSVPDGDIENDTEQFNKIKSYIVDQKLHSIRNIEKFFPEIEDPIEHDLNVVLLPYGKINFGIEEGTQIFSLSPEAHEVETNLFLTHVFYHEISSINNTDWANEAERDFENLSNYKYLIQLLIRNEGIGNYAILKDLMNFNDEHPTYNFNYFTYANKINDDFYIKKSFELLYKLFSFVDEENFNQLLPTLNHSLKDKGMPLINVIGIYMARRIAEYYGEDVLKNIYKVESTKFFELFISTNDKYVEFVKTLGREDGIYVK</sequence>
<dbReference type="EMBL" id="AVPF01000013">
    <property type="protein sequence ID" value="KGX89693.1"/>
    <property type="molecule type" value="Genomic_DNA"/>
</dbReference>
<reference evidence="1 2" key="1">
    <citation type="submission" date="2013-08" db="EMBL/GenBank/DDBJ databases">
        <authorList>
            <person name="Huang J."/>
            <person name="Wang G."/>
        </authorList>
    </citation>
    <scope>NUCLEOTIDE SEQUENCE [LARGE SCALE GENOMIC DNA]</scope>
    <source>
        <strain evidence="1 2">BH030004</strain>
    </source>
</reference>